<protein>
    <submittedName>
        <fullName evidence="1">Uncharacterized protein</fullName>
    </submittedName>
</protein>
<sequence length="35" mass="3884">MNIGEPSRQSGRPTRIIRCFEDIGLSAHKTASIKL</sequence>
<evidence type="ECO:0000313" key="1">
    <source>
        <dbReference type="EMBL" id="CTQ46926.1"/>
    </source>
</evidence>
<reference evidence="2" key="1">
    <citation type="submission" date="2015-07" db="EMBL/GenBank/DDBJ databases">
        <authorList>
            <person name="Rodrigo-Torres Lidia"/>
            <person name="Arahal R.David."/>
        </authorList>
    </citation>
    <scope>NUCLEOTIDE SEQUENCE [LARGE SCALE GENOMIC DNA]</scope>
    <source>
        <strain evidence="2">CECT 4801</strain>
    </source>
</reference>
<organism evidence="1 2">
    <name type="scientific">Roseibium aggregatum</name>
    <dbReference type="NCBI Taxonomy" id="187304"/>
    <lineage>
        <taxon>Bacteria</taxon>
        <taxon>Pseudomonadati</taxon>
        <taxon>Pseudomonadota</taxon>
        <taxon>Alphaproteobacteria</taxon>
        <taxon>Hyphomicrobiales</taxon>
        <taxon>Stappiaceae</taxon>
        <taxon>Roseibium</taxon>
    </lineage>
</organism>
<proteinExistence type="predicted"/>
<gene>
    <name evidence="1" type="ORF">LAL4801_05386</name>
</gene>
<dbReference type="EMBL" id="CXST01000004">
    <property type="protein sequence ID" value="CTQ46926.1"/>
    <property type="molecule type" value="Genomic_DNA"/>
</dbReference>
<keyword evidence="2" id="KW-1185">Reference proteome</keyword>
<accession>A0A0M6YA04</accession>
<dbReference type="Proteomes" id="UP000048926">
    <property type="component" value="Unassembled WGS sequence"/>
</dbReference>
<evidence type="ECO:0000313" key="2">
    <source>
        <dbReference type="Proteomes" id="UP000048926"/>
    </source>
</evidence>
<dbReference type="AlphaFoldDB" id="A0A0M6YA04"/>
<name>A0A0M6YA04_9HYPH</name>